<organism evidence="3 4">
    <name type="scientific">Microbacterium dextranolyticum</name>
    <dbReference type="NCBI Taxonomy" id="36806"/>
    <lineage>
        <taxon>Bacteria</taxon>
        <taxon>Bacillati</taxon>
        <taxon>Actinomycetota</taxon>
        <taxon>Actinomycetes</taxon>
        <taxon>Micrococcales</taxon>
        <taxon>Microbacteriaceae</taxon>
        <taxon>Microbacterium</taxon>
    </lineage>
</organism>
<dbReference type="PROSITE" id="PS51186">
    <property type="entry name" value="GNAT"/>
    <property type="match status" value="1"/>
</dbReference>
<feature type="domain" description="ABM" evidence="2">
    <location>
        <begin position="2"/>
        <end position="92"/>
    </location>
</feature>
<keyword evidence="4" id="KW-1185">Reference proteome</keyword>
<dbReference type="Pfam" id="PF00583">
    <property type="entry name" value="Acetyltransf_1"/>
    <property type="match status" value="1"/>
</dbReference>
<evidence type="ECO:0000259" key="2">
    <source>
        <dbReference type="PROSITE" id="PS51725"/>
    </source>
</evidence>
<sequence>MILEHAVLPIRPGQEIDFERAFATARPLIEYQPGCRSVTLRRSIETPSAYLLLVEWDSVEAHTQGFRRSREYERWRELLNPFSTPFPAVEHFVDVATEGPEIRPLTAAEIGSAPFLALLWEAAGVETEALRRIRDDELPSLRVIGAVPSEVSGFAAFDERDGYLELHYIAVADTARADGLGSRLVDAARHSAPHLELHAGTDDDAVGFYRRLGFAIAPAPRDPRWPERPRYTCTIAPLDTSSAPDAPRPLPQL</sequence>
<dbReference type="InterPro" id="IPR011008">
    <property type="entry name" value="Dimeric_a/b-barrel"/>
</dbReference>
<dbReference type="PROSITE" id="PS51725">
    <property type="entry name" value="ABM"/>
    <property type="match status" value="1"/>
</dbReference>
<evidence type="ECO:0000313" key="4">
    <source>
        <dbReference type="Proteomes" id="UP001142291"/>
    </source>
</evidence>
<dbReference type="GO" id="GO:0016747">
    <property type="term" value="F:acyltransferase activity, transferring groups other than amino-acyl groups"/>
    <property type="evidence" value="ECO:0007669"/>
    <property type="project" value="InterPro"/>
</dbReference>
<dbReference type="Gene3D" id="3.40.630.30">
    <property type="match status" value="1"/>
</dbReference>
<dbReference type="EMBL" id="BSER01000007">
    <property type="protein sequence ID" value="GLJ95009.1"/>
    <property type="molecule type" value="Genomic_DNA"/>
</dbReference>
<name>A0A9W6M556_9MICO</name>
<proteinExistence type="predicted"/>
<dbReference type="InterPro" id="IPR007138">
    <property type="entry name" value="ABM_dom"/>
</dbReference>
<evidence type="ECO:0000313" key="3">
    <source>
        <dbReference type="EMBL" id="GLJ95009.1"/>
    </source>
</evidence>
<feature type="domain" description="N-acetyltransferase" evidence="1">
    <location>
        <begin position="100"/>
        <end position="234"/>
    </location>
</feature>
<accession>A0A9W6M556</accession>
<dbReference type="RefSeq" id="WP_204964465.1">
    <property type="nucleotide sequence ID" value="NZ_BAAAUR010000004.1"/>
</dbReference>
<dbReference type="InterPro" id="IPR000182">
    <property type="entry name" value="GNAT_dom"/>
</dbReference>
<evidence type="ECO:0008006" key="5">
    <source>
        <dbReference type="Google" id="ProtNLM"/>
    </source>
</evidence>
<dbReference type="AlphaFoldDB" id="A0A9W6M556"/>
<dbReference type="Proteomes" id="UP001142291">
    <property type="component" value="Unassembled WGS sequence"/>
</dbReference>
<evidence type="ECO:0000259" key="1">
    <source>
        <dbReference type="PROSITE" id="PS51186"/>
    </source>
</evidence>
<protein>
    <recommendedName>
        <fullName evidence="5">Antibiotic biosynthesis monooxygenase</fullName>
    </recommendedName>
</protein>
<dbReference type="Pfam" id="PF03992">
    <property type="entry name" value="ABM"/>
    <property type="match status" value="1"/>
</dbReference>
<gene>
    <name evidence="3" type="ORF">GCM10017591_10710</name>
</gene>
<dbReference type="SUPFAM" id="SSF54909">
    <property type="entry name" value="Dimeric alpha+beta barrel"/>
    <property type="match status" value="1"/>
</dbReference>
<dbReference type="SUPFAM" id="SSF55729">
    <property type="entry name" value="Acyl-CoA N-acyltransferases (Nat)"/>
    <property type="match status" value="1"/>
</dbReference>
<reference evidence="3" key="2">
    <citation type="submission" date="2023-01" db="EMBL/GenBank/DDBJ databases">
        <authorList>
            <person name="Sun Q."/>
            <person name="Evtushenko L."/>
        </authorList>
    </citation>
    <scope>NUCLEOTIDE SEQUENCE</scope>
    <source>
        <strain evidence="3">VKM Ac-1940</strain>
    </source>
</reference>
<dbReference type="InterPro" id="IPR016181">
    <property type="entry name" value="Acyl_CoA_acyltransferase"/>
</dbReference>
<comment type="caution">
    <text evidence="3">The sequence shown here is derived from an EMBL/GenBank/DDBJ whole genome shotgun (WGS) entry which is preliminary data.</text>
</comment>
<reference evidence="3" key="1">
    <citation type="journal article" date="2014" name="Int. J. Syst. Evol. Microbiol.">
        <title>Complete genome sequence of Corynebacterium casei LMG S-19264T (=DSM 44701T), isolated from a smear-ripened cheese.</title>
        <authorList>
            <consortium name="US DOE Joint Genome Institute (JGI-PGF)"/>
            <person name="Walter F."/>
            <person name="Albersmeier A."/>
            <person name="Kalinowski J."/>
            <person name="Ruckert C."/>
        </authorList>
    </citation>
    <scope>NUCLEOTIDE SEQUENCE</scope>
    <source>
        <strain evidence="3">VKM Ac-1940</strain>
    </source>
</reference>
<dbReference type="Gene3D" id="3.30.70.100">
    <property type="match status" value="1"/>
</dbReference>